<proteinExistence type="predicted"/>
<dbReference type="RefSeq" id="WP_145647494.1">
    <property type="nucleotide sequence ID" value="NZ_VLLB01000001.1"/>
</dbReference>
<evidence type="ECO:0008006" key="4">
    <source>
        <dbReference type="Google" id="ProtNLM"/>
    </source>
</evidence>
<reference evidence="2 3" key="1">
    <citation type="journal article" date="2015" name="Stand. Genomic Sci.">
        <title>Genomic Encyclopedia of Bacterial and Archaeal Type Strains, Phase III: the genomes of soil and plant-associated and newly described type strains.</title>
        <authorList>
            <person name="Whitman W.B."/>
            <person name="Woyke T."/>
            <person name="Klenk H.P."/>
            <person name="Zhou Y."/>
            <person name="Lilburn T.G."/>
            <person name="Beck B.J."/>
            <person name="De Vos P."/>
            <person name="Vandamme P."/>
            <person name="Eisen J.A."/>
            <person name="Garrity G."/>
            <person name="Hugenholtz P."/>
            <person name="Kyrpides N.C."/>
        </authorList>
    </citation>
    <scope>NUCLEOTIDE SEQUENCE [LARGE SCALE GENOMIC DNA]</scope>
    <source>
        <strain evidence="2 3">CGMCC 1.10822</strain>
    </source>
</reference>
<dbReference type="OrthoDB" id="8749222at2"/>
<evidence type="ECO:0000313" key="3">
    <source>
        <dbReference type="Proteomes" id="UP000318431"/>
    </source>
</evidence>
<dbReference type="NCBIfam" id="NF033679">
    <property type="entry name" value="DNRLRE_dom"/>
    <property type="match status" value="1"/>
</dbReference>
<keyword evidence="3" id="KW-1185">Reference proteome</keyword>
<keyword evidence="1" id="KW-0732">Signal</keyword>
<accession>A0A562RMU7</accession>
<feature type="signal peptide" evidence="1">
    <location>
        <begin position="1"/>
        <end position="28"/>
    </location>
</feature>
<gene>
    <name evidence="2" type="ORF">IP91_00829</name>
</gene>
<evidence type="ECO:0000256" key="1">
    <source>
        <dbReference type="SAM" id="SignalP"/>
    </source>
</evidence>
<protein>
    <recommendedName>
        <fullName evidence="4">DNRLRE domain-containing protein</fullName>
    </recommendedName>
</protein>
<dbReference type="AlphaFoldDB" id="A0A562RMU7"/>
<organism evidence="2 3">
    <name type="scientific">Pseudoduganella lurida</name>
    <dbReference type="NCBI Taxonomy" id="1036180"/>
    <lineage>
        <taxon>Bacteria</taxon>
        <taxon>Pseudomonadati</taxon>
        <taxon>Pseudomonadota</taxon>
        <taxon>Betaproteobacteria</taxon>
        <taxon>Burkholderiales</taxon>
        <taxon>Oxalobacteraceae</taxon>
        <taxon>Telluria group</taxon>
        <taxon>Pseudoduganella</taxon>
    </lineage>
</organism>
<sequence>MKPIVPRPQSGAILLVVALLLATMAALAFSMNRATGADALSVQDEYEARAAGYLADAAVANARWASQVGGCTSASIPLTALGTGTFSAAVVKAPSKRLNITATGTVNGDTIRTRSVNESNVFDFSKTETKDLGGNVIDTWIDNGAGTVLQSYWQSKIYADSTDIALMSDRYYGLLYWATTDVKNDAQVLSANLILTQNGTGAVTRQVAVQRMMTPWDQKASWTSPTDKTYWTGTDWGNLAFDTVGVGSGSTYTWDVTGLVEGWHKGRLANYGMLLRLVTPNQSVSFYSRDAAAKNRPILRVTSAKAC</sequence>
<dbReference type="Proteomes" id="UP000318431">
    <property type="component" value="Unassembled WGS sequence"/>
</dbReference>
<name>A0A562RMU7_9BURK</name>
<feature type="chain" id="PRO_5022046752" description="DNRLRE domain-containing protein" evidence="1">
    <location>
        <begin position="29"/>
        <end position="307"/>
    </location>
</feature>
<comment type="caution">
    <text evidence="2">The sequence shown here is derived from an EMBL/GenBank/DDBJ whole genome shotgun (WGS) entry which is preliminary data.</text>
</comment>
<dbReference type="EMBL" id="VLLB01000001">
    <property type="protein sequence ID" value="TWI69756.1"/>
    <property type="molecule type" value="Genomic_DNA"/>
</dbReference>
<evidence type="ECO:0000313" key="2">
    <source>
        <dbReference type="EMBL" id="TWI69756.1"/>
    </source>
</evidence>